<dbReference type="InterPro" id="IPR051839">
    <property type="entry name" value="RD_transcriptional_regulator"/>
</dbReference>
<dbReference type="GO" id="GO:0003677">
    <property type="term" value="F:DNA binding"/>
    <property type="evidence" value="ECO:0007669"/>
    <property type="project" value="InterPro"/>
</dbReference>
<dbReference type="Pfam" id="PF01527">
    <property type="entry name" value="HTH_Tnp_1"/>
    <property type="match status" value="1"/>
</dbReference>
<dbReference type="AlphaFoldDB" id="A0AAE6RBL3"/>
<feature type="coiled-coil region" evidence="2">
    <location>
        <begin position="59"/>
        <end position="86"/>
    </location>
</feature>
<organism evidence="3 4">
    <name type="scientific">Pseudomonas monteilii</name>
    <dbReference type="NCBI Taxonomy" id="76759"/>
    <lineage>
        <taxon>Bacteria</taxon>
        <taxon>Pseudomonadati</taxon>
        <taxon>Pseudomonadota</taxon>
        <taxon>Gammaproteobacteria</taxon>
        <taxon>Pseudomonadales</taxon>
        <taxon>Pseudomonadaceae</taxon>
        <taxon>Pseudomonas</taxon>
    </lineage>
</organism>
<reference evidence="3 4" key="1">
    <citation type="submission" date="2019-05" db="EMBL/GenBank/DDBJ databases">
        <title>Complete genome sequence of Pseudomonas Pseudomonas resinovorans.</title>
        <authorList>
            <person name="Chen H.-P."/>
        </authorList>
    </citation>
    <scope>NUCLEOTIDE SEQUENCE [LARGE SCALE GENOMIC DNA]</scope>
    <source>
        <strain evidence="3 4">TCU-CK1</strain>
    </source>
</reference>
<comment type="similarity">
    <text evidence="1">Belongs to the transposase 8 family.</text>
</comment>
<evidence type="ECO:0000256" key="2">
    <source>
        <dbReference type="SAM" id="Coils"/>
    </source>
</evidence>
<sequence length="95" mass="11118">MSRQRYPEEFKIEAVKQVTEKGKPVADVAQRPGMSVHNVHSLYAWIKLYSKPQEQRQQDDDQQAELRKLRAELKRVTEERDILKKAAAYFAKECG</sequence>
<dbReference type="PANTHER" id="PTHR33215">
    <property type="entry name" value="PROTEIN DISTAL ANTENNA"/>
    <property type="match status" value="1"/>
</dbReference>
<evidence type="ECO:0000256" key="1">
    <source>
        <dbReference type="ARBA" id="ARBA00009964"/>
    </source>
</evidence>
<accession>A0AAE6RBL3</accession>
<dbReference type="Gene3D" id="1.10.10.60">
    <property type="entry name" value="Homeodomain-like"/>
    <property type="match status" value="1"/>
</dbReference>
<protein>
    <submittedName>
        <fullName evidence="3">Transposase</fullName>
    </submittedName>
</protein>
<dbReference type="Proteomes" id="UP000464593">
    <property type="component" value="Chromosome"/>
</dbReference>
<dbReference type="EMBL" id="CP040324">
    <property type="protein sequence ID" value="QHB27744.1"/>
    <property type="molecule type" value="Genomic_DNA"/>
</dbReference>
<dbReference type="GO" id="GO:0004803">
    <property type="term" value="F:transposase activity"/>
    <property type="evidence" value="ECO:0007669"/>
    <property type="project" value="InterPro"/>
</dbReference>
<dbReference type="PANTHER" id="PTHR33215:SF13">
    <property type="entry name" value="PROTEIN DISTAL ANTENNA"/>
    <property type="match status" value="1"/>
</dbReference>
<name>A0AAE6RBL3_9PSED</name>
<dbReference type="GO" id="GO:0006313">
    <property type="term" value="P:DNA transposition"/>
    <property type="evidence" value="ECO:0007669"/>
    <property type="project" value="InterPro"/>
</dbReference>
<dbReference type="SUPFAM" id="SSF46689">
    <property type="entry name" value="Homeodomain-like"/>
    <property type="match status" value="1"/>
</dbReference>
<proteinExistence type="inferred from homology"/>
<keyword evidence="2" id="KW-0175">Coiled coil</keyword>
<evidence type="ECO:0000313" key="3">
    <source>
        <dbReference type="EMBL" id="QHB27744.1"/>
    </source>
</evidence>
<dbReference type="InterPro" id="IPR009057">
    <property type="entry name" value="Homeodomain-like_sf"/>
</dbReference>
<dbReference type="InterPro" id="IPR002514">
    <property type="entry name" value="Transposase_8"/>
</dbReference>
<evidence type="ECO:0000313" key="4">
    <source>
        <dbReference type="Proteomes" id="UP000464593"/>
    </source>
</evidence>
<gene>
    <name evidence="3" type="ORF">TCK1_2398</name>
</gene>